<dbReference type="Pfam" id="PF13372">
    <property type="entry name" value="Alginate_exp"/>
    <property type="match status" value="1"/>
</dbReference>
<dbReference type="InterPro" id="IPR025388">
    <property type="entry name" value="Alginate_export_dom"/>
</dbReference>
<dbReference type="RefSeq" id="WP_188229995.1">
    <property type="nucleotide sequence ID" value="NZ_JACVXB010000003.1"/>
</dbReference>
<evidence type="ECO:0000259" key="1">
    <source>
        <dbReference type="Pfam" id="PF13372"/>
    </source>
</evidence>
<keyword evidence="3" id="KW-1185">Reference proteome</keyword>
<reference evidence="2 3" key="1">
    <citation type="submission" date="2020-09" db="EMBL/GenBank/DDBJ databases">
        <title>TT11 complete genome.</title>
        <authorList>
            <person name="Wu Z."/>
        </authorList>
    </citation>
    <scope>NUCLEOTIDE SEQUENCE [LARGE SCALE GENOMIC DNA]</scope>
    <source>
        <strain evidence="2 3">TT11</strain>
    </source>
</reference>
<comment type="caution">
    <text evidence="2">The sequence shown here is derived from an EMBL/GenBank/DDBJ whole genome shotgun (WGS) entry which is preliminary data.</text>
</comment>
<protein>
    <submittedName>
        <fullName evidence="2">Alginate export family protein</fullName>
    </submittedName>
</protein>
<dbReference type="AlphaFoldDB" id="A0A8J6QHT1"/>
<accession>A0A8J6QHT1</accession>
<dbReference type="EMBL" id="JACVXB010000003">
    <property type="protein sequence ID" value="MBD0832209.1"/>
    <property type="molecule type" value="Genomic_DNA"/>
</dbReference>
<evidence type="ECO:0000313" key="3">
    <source>
        <dbReference type="Proteomes" id="UP000600588"/>
    </source>
</evidence>
<dbReference type="Proteomes" id="UP000600588">
    <property type="component" value="Unassembled WGS sequence"/>
</dbReference>
<organism evidence="2 3">
    <name type="scientific">Aestuariibaculum sediminum</name>
    <dbReference type="NCBI Taxonomy" id="2770637"/>
    <lineage>
        <taxon>Bacteria</taxon>
        <taxon>Pseudomonadati</taxon>
        <taxon>Bacteroidota</taxon>
        <taxon>Flavobacteriia</taxon>
        <taxon>Flavobacteriales</taxon>
        <taxon>Flavobacteriaceae</taxon>
    </lineage>
</organism>
<feature type="domain" description="Alginate export" evidence="1">
    <location>
        <begin position="23"/>
        <end position="386"/>
    </location>
</feature>
<gene>
    <name evidence="2" type="ORF">ICJ83_08695</name>
</gene>
<proteinExistence type="predicted"/>
<name>A0A8J6QHT1_9FLAO</name>
<evidence type="ECO:0000313" key="2">
    <source>
        <dbReference type="EMBL" id="MBD0832209.1"/>
    </source>
</evidence>
<sequence>MKNFIAILFTGVVMTCYAQEFEISAELRPRYEYRHGYKTLIPNDAEAANFISQRTRLNLKFTSEKIQAFAALQNIRVWGDIATLSASDKNGTAVHEAWAKLYLTSNFFLKLGRQEIVYDDQRIFGNVDWAQQARSHDALIASFKGTNNGHLDFGFALSSEEESLFKTNYEVNNYKNFQYLWYHNQLKNTSISLLFLNQGLNYTDNLEQKISYNQTIGARLTYNKDSFGTDASAYLQTGKIASSHLNAYNIAANVYYDFTNHFNLAIGFEYLSGTNNNSNASKISSFNPWYGTNHKFNGLMDYFYVGNHINSVGLTDINACLFFHKNKFSGKLMPHIFSAAAKVFDDSGNEMNQSLGTELDLVFTYNWIKDVNFQFGYSQLFATNTMSILKGGNNNATNNWAWFMITIKPTLFKNSIFSN</sequence>